<dbReference type="NCBIfam" id="TIGR02228">
    <property type="entry name" value="sigpep_I_arch"/>
    <property type="match status" value="1"/>
</dbReference>
<dbReference type="AlphaFoldDB" id="O28616"/>
<dbReference type="Proteomes" id="UP000002199">
    <property type="component" value="Chromosome"/>
</dbReference>
<dbReference type="KEGG" id="afu:AF_1657"/>
<proteinExistence type="predicted"/>
<dbReference type="eggNOG" id="arCOG01739">
    <property type="taxonomic scope" value="Archaea"/>
</dbReference>
<dbReference type="RefSeq" id="WP_010879153.1">
    <property type="nucleotide sequence ID" value="NC_000917.1"/>
</dbReference>
<dbReference type="OrthoDB" id="4822at2157"/>
<dbReference type="PhylomeDB" id="O28616"/>
<comment type="subcellular location">
    <subcellularLocation>
        <location evidence="1">Membrane</location>
    </subcellularLocation>
</comment>
<gene>
    <name evidence="6" type="ordered locus">AF_1657</name>
</gene>
<keyword evidence="3 5" id="KW-1133">Transmembrane helix</keyword>
<keyword evidence="7" id="KW-1185">Reference proteome</keyword>
<evidence type="ECO:0000313" key="7">
    <source>
        <dbReference type="Proteomes" id="UP000002199"/>
    </source>
</evidence>
<dbReference type="GO" id="GO:0004252">
    <property type="term" value="F:serine-type endopeptidase activity"/>
    <property type="evidence" value="ECO:0007669"/>
    <property type="project" value="InterPro"/>
</dbReference>
<evidence type="ECO:0000256" key="5">
    <source>
        <dbReference type="SAM" id="Phobius"/>
    </source>
</evidence>
<reference evidence="6 7" key="1">
    <citation type="journal article" date="1997" name="Nature">
        <title>The complete genome sequence of the hyperthermophilic, sulphate-reducing archaeon Archaeoglobus fulgidus.</title>
        <authorList>
            <person name="Klenk H.P."/>
            <person name="Clayton R.A."/>
            <person name="Tomb J."/>
            <person name="White O."/>
            <person name="Nelson K.E."/>
            <person name="Ketchum K.A."/>
            <person name="Dodson R.J."/>
            <person name="Gwinn M."/>
            <person name="Hickey E.K."/>
            <person name="Peterson J.D."/>
            <person name="Richardson D.L."/>
            <person name="Kerlavage A.R."/>
            <person name="Graham D.E."/>
            <person name="Kyrpides N.C."/>
            <person name="Fleischmann R.D."/>
            <person name="Quackenbush J."/>
            <person name="Lee N.H."/>
            <person name="Sutton G.G."/>
            <person name="Gill S."/>
            <person name="Kirkness E.F."/>
            <person name="Dougherty B.A."/>
            <person name="McKenney K."/>
            <person name="Adams M.D."/>
            <person name="Loftus B."/>
            <person name="Peterson S."/>
            <person name="Reich C.I."/>
            <person name="McNeil L.K."/>
            <person name="Badger J.H."/>
            <person name="Glodek A."/>
            <person name="Zhou L."/>
            <person name="Overbeek R."/>
            <person name="Gocayne J.D."/>
            <person name="Weidman J.F."/>
            <person name="McDonald L."/>
            <person name="Utterback T."/>
            <person name="Cotton M.D."/>
            <person name="Spriggs T."/>
            <person name="Artiach P."/>
            <person name="Kaine B.P."/>
            <person name="Sykes S.M."/>
            <person name="Sadow P.W."/>
            <person name="D'Andrea K.P."/>
            <person name="Bowman C."/>
            <person name="Fujii C."/>
            <person name="Garland S.A."/>
            <person name="Mason T.M."/>
            <person name="Olsen G.J."/>
            <person name="Fraser C.M."/>
            <person name="Smith H.O."/>
            <person name="Woese C.R."/>
            <person name="Venter J.C."/>
        </authorList>
    </citation>
    <scope>NUCLEOTIDE SEQUENCE [LARGE SCALE GENOMIC DNA]</scope>
    <source>
        <strain evidence="7">ATCC 49558 / DSM 4304 / JCM 9628 / NBRC 100126 / VC-16</strain>
    </source>
</reference>
<accession>O28616</accession>
<dbReference type="STRING" id="224325.AF_1657"/>
<dbReference type="GeneID" id="1484880"/>
<dbReference type="PANTHER" id="PTHR10806">
    <property type="entry name" value="SIGNAL PEPTIDASE COMPLEX CATALYTIC SUBUNIT SEC11"/>
    <property type="match status" value="1"/>
</dbReference>
<keyword evidence="4 5" id="KW-0472">Membrane</keyword>
<protein>
    <submittedName>
        <fullName evidence="6">Signal sequence peptidase (Spc21)</fullName>
    </submittedName>
</protein>
<evidence type="ECO:0000256" key="1">
    <source>
        <dbReference type="ARBA" id="ARBA00004370"/>
    </source>
</evidence>
<dbReference type="EnsemblBacteria" id="AAB89588">
    <property type="protein sequence ID" value="AAB89588"/>
    <property type="gene ID" value="AF_1657"/>
</dbReference>
<name>O28616_ARCFU</name>
<dbReference type="InterPro" id="IPR019533">
    <property type="entry name" value="Peptidase_S26"/>
</dbReference>
<evidence type="ECO:0000256" key="3">
    <source>
        <dbReference type="ARBA" id="ARBA00022989"/>
    </source>
</evidence>
<evidence type="ECO:0000313" key="6">
    <source>
        <dbReference type="EMBL" id="AAB89588.1"/>
    </source>
</evidence>
<dbReference type="PaxDb" id="224325-AF_1657"/>
<evidence type="ECO:0000256" key="2">
    <source>
        <dbReference type="ARBA" id="ARBA00022692"/>
    </source>
</evidence>
<dbReference type="EMBL" id="AE000782">
    <property type="protein sequence ID" value="AAB89588.1"/>
    <property type="molecule type" value="Genomic_DNA"/>
</dbReference>
<evidence type="ECO:0000256" key="4">
    <source>
        <dbReference type="ARBA" id="ARBA00023136"/>
    </source>
</evidence>
<dbReference type="GO" id="GO:0006465">
    <property type="term" value="P:signal peptide processing"/>
    <property type="evidence" value="ECO:0007669"/>
    <property type="project" value="InterPro"/>
</dbReference>
<dbReference type="InterPro" id="IPR036286">
    <property type="entry name" value="LexA/Signal_pep-like_sf"/>
</dbReference>
<dbReference type="InterPro" id="IPR001733">
    <property type="entry name" value="Peptidase_S26B"/>
</dbReference>
<dbReference type="PIR" id="H69456">
    <property type="entry name" value="H69456"/>
</dbReference>
<organism evidence="6 7">
    <name type="scientific">Archaeoglobus fulgidus (strain ATCC 49558 / DSM 4304 / JCM 9628 / NBRC 100126 / VC-16)</name>
    <dbReference type="NCBI Taxonomy" id="224325"/>
    <lineage>
        <taxon>Archaea</taxon>
        <taxon>Methanobacteriati</taxon>
        <taxon>Methanobacteriota</taxon>
        <taxon>Archaeoglobi</taxon>
        <taxon>Archaeoglobales</taxon>
        <taxon>Archaeoglobaceae</taxon>
        <taxon>Archaeoglobus</taxon>
    </lineage>
</organism>
<keyword evidence="2 5" id="KW-0812">Transmembrane</keyword>
<sequence>MRPKLYLLSAILLTILALYLSGVRVLNTYGTSMLPELETGDLILIFPKNPSDVEVGDIVTYKKTIDGKTYLITHRVVEKTSEAIITKGDNLPREDEPVSYDSVVGVYVAKIPKLGLLGSVVRTLPGYLLLILIPGIALLIIEIKSIVGELK</sequence>
<dbReference type="CDD" id="cd06530">
    <property type="entry name" value="S26_SPase_I"/>
    <property type="match status" value="1"/>
</dbReference>
<feature type="transmembrane region" description="Helical" evidence="5">
    <location>
        <begin position="124"/>
        <end position="141"/>
    </location>
</feature>
<dbReference type="PANTHER" id="PTHR10806:SF6">
    <property type="entry name" value="SIGNAL PEPTIDASE COMPLEX CATALYTIC SUBUNIT SEC11"/>
    <property type="match status" value="1"/>
</dbReference>
<dbReference type="GO" id="GO:0016020">
    <property type="term" value="C:membrane"/>
    <property type="evidence" value="ECO:0007669"/>
    <property type="project" value="UniProtKB-SubCell"/>
</dbReference>
<dbReference type="HOGENOM" id="CLU_139550_0_0_2"/>
<dbReference type="SUPFAM" id="SSF51306">
    <property type="entry name" value="LexA/Signal peptidase"/>
    <property type="match status" value="1"/>
</dbReference>